<dbReference type="InterPro" id="IPR032816">
    <property type="entry name" value="VTT_dom"/>
</dbReference>
<dbReference type="GO" id="GO:0005886">
    <property type="term" value="C:plasma membrane"/>
    <property type="evidence" value="ECO:0007669"/>
    <property type="project" value="UniProtKB-SubCell"/>
</dbReference>
<protein>
    <submittedName>
        <fullName evidence="8">Membrane protein DedA, SNARE-associated domain</fullName>
    </submittedName>
</protein>
<dbReference type="PANTHER" id="PTHR42709">
    <property type="entry name" value="ALKALINE PHOSPHATASE LIKE PROTEIN"/>
    <property type="match status" value="1"/>
</dbReference>
<dbReference type="EMBL" id="FOXP01000005">
    <property type="protein sequence ID" value="SFP66997.1"/>
    <property type="molecule type" value="Genomic_DNA"/>
</dbReference>
<dbReference type="AlphaFoldDB" id="A0A1I5S8T1"/>
<feature type="domain" description="VTT" evidence="7">
    <location>
        <begin position="30"/>
        <end position="159"/>
    </location>
</feature>
<dbReference type="Proteomes" id="UP000199586">
    <property type="component" value="Unassembled WGS sequence"/>
</dbReference>
<feature type="transmembrane region" description="Helical" evidence="6">
    <location>
        <begin position="50"/>
        <end position="71"/>
    </location>
</feature>
<keyword evidence="2" id="KW-1003">Cell membrane</keyword>
<feature type="transmembrane region" description="Helical" evidence="6">
    <location>
        <begin position="172"/>
        <end position="193"/>
    </location>
</feature>
<reference evidence="9" key="1">
    <citation type="submission" date="2016-10" db="EMBL/GenBank/DDBJ databases">
        <authorList>
            <person name="Varghese N."/>
            <person name="Submissions S."/>
        </authorList>
    </citation>
    <scope>NUCLEOTIDE SEQUENCE [LARGE SCALE GENOMIC DNA]</scope>
    <source>
        <strain evidence="9">CGMCC 1.9113</strain>
    </source>
</reference>
<keyword evidence="4 6" id="KW-1133">Transmembrane helix</keyword>
<dbReference type="InterPro" id="IPR051311">
    <property type="entry name" value="DedA_domain"/>
</dbReference>
<gene>
    <name evidence="8" type="ORF">SAMN04488241_10542</name>
</gene>
<feature type="transmembrane region" description="Helical" evidence="6">
    <location>
        <begin position="140"/>
        <end position="160"/>
    </location>
</feature>
<evidence type="ECO:0000256" key="1">
    <source>
        <dbReference type="ARBA" id="ARBA00004651"/>
    </source>
</evidence>
<feature type="transmembrane region" description="Helical" evidence="6">
    <location>
        <begin position="12"/>
        <end position="30"/>
    </location>
</feature>
<evidence type="ECO:0000256" key="6">
    <source>
        <dbReference type="SAM" id="Phobius"/>
    </source>
</evidence>
<proteinExistence type="predicted"/>
<evidence type="ECO:0000313" key="9">
    <source>
        <dbReference type="Proteomes" id="UP000199586"/>
    </source>
</evidence>
<keyword evidence="5 6" id="KW-0472">Membrane</keyword>
<organism evidence="8 9">
    <name type="scientific">Sphingomonas rubra</name>
    <dbReference type="NCBI Taxonomy" id="634430"/>
    <lineage>
        <taxon>Bacteria</taxon>
        <taxon>Pseudomonadati</taxon>
        <taxon>Pseudomonadota</taxon>
        <taxon>Alphaproteobacteria</taxon>
        <taxon>Sphingomonadales</taxon>
        <taxon>Sphingomonadaceae</taxon>
        <taxon>Sphingomonas</taxon>
    </lineage>
</organism>
<evidence type="ECO:0000256" key="3">
    <source>
        <dbReference type="ARBA" id="ARBA00022692"/>
    </source>
</evidence>
<accession>A0A1I5S8T1</accession>
<evidence type="ECO:0000256" key="4">
    <source>
        <dbReference type="ARBA" id="ARBA00022989"/>
    </source>
</evidence>
<name>A0A1I5S8T1_9SPHN</name>
<sequence>MTDVILTLIARGGYLGIALLMALENVFPPIPSEVIMGLGGMAVGRGDMAFVPLVLAGTIGTVAGNYPWYWLGRRFGYQGLKPFVDRWGRWLTMEWEDVERITRFFHDRGGWVVFVFRFMPTFRTLVSLPAGMGRMPHWRFILATAAGATIWNCVLAGAGVVLDRNFGMLDRYVGPLAIALMVAGVGFYLYRVATWKPRGQR</sequence>
<comment type="subcellular location">
    <subcellularLocation>
        <location evidence="1">Cell membrane</location>
        <topology evidence="1">Multi-pass membrane protein</topology>
    </subcellularLocation>
</comment>
<keyword evidence="3 6" id="KW-0812">Transmembrane</keyword>
<evidence type="ECO:0000259" key="7">
    <source>
        <dbReference type="Pfam" id="PF09335"/>
    </source>
</evidence>
<evidence type="ECO:0000256" key="5">
    <source>
        <dbReference type="ARBA" id="ARBA00023136"/>
    </source>
</evidence>
<evidence type="ECO:0000313" key="8">
    <source>
        <dbReference type="EMBL" id="SFP66997.1"/>
    </source>
</evidence>
<evidence type="ECO:0000256" key="2">
    <source>
        <dbReference type="ARBA" id="ARBA00022475"/>
    </source>
</evidence>
<dbReference type="RefSeq" id="WP_093332921.1">
    <property type="nucleotide sequence ID" value="NZ_FOXP01000005.1"/>
</dbReference>
<dbReference type="STRING" id="634430.SAMN04488241_10542"/>
<dbReference type="Pfam" id="PF09335">
    <property type="entry name" value="VTT_dom"/>
    <property type="match status" value="1"/>
</dbReference>
<keyword evidence="9" id="KW-1185">Reference proteome</keyword>
<dbReference type="PANTHER" id="PTHR42709:SF6">
    <property type="entry name" value="UNDECAPRENYL PHOSPHATE TRANSPORTER A"/>
    <property type="match status" value="1"/>
</dbReference>
<dbReference type="OrthoDB" id="9813426at2"/>